<feature type="non-terminal residue" evidence="10">
    <location>
        <position position="1"/>
    </location>
</feature>
<reference evidence="10" key="1">
    <citation type="submission" date="2022-03" db="EMBL/GenBank/DDBJ databases">
        <authorList>
            <person name="Martin C."/>
        </authorList>
    </citation>
    <scope>NUCLEOTIDE SEQUENCE</scope>
</reference>
<evidence type="ECO:0000256" key="5">
    <source>
        <dbReference type="ARBA" id="ARBA00022989"/>
    </source>
</evidence>
<dbReference type="GO" id="GO:0016051">
    <property type="term" value="P:carbohydrate biosynthetic process"/>
    <property type="evidence" value="ECO:0007669"/>
    <property type="project" value="InterPro"/>
</dbReference>
<proteinExistence type="inferred from homology"/>
<dbReference type="EC" id="2.8.2.-" evidence="9"/>
<dbReference type="GO" id="GO:0000139">
    <property type="term" value="C:Golgi membrane"/>
    <property type="evidence" value="ECO:0007669"/>
    <property type="project" value="UniProtKB-SubCell"/>
</dbReference>
<evidence type="ECO:0000313" key="10">
    <source>
        <dbReference type="EMBL" id="CAH1793616.1"/>
    </source>
</evidence>
<evidence type="ECO:0000313" key="11">
    <source>
        <dbReference type="Proteomes" id="UP000749559"/>
    </source>
</evidence>
<name>A0A8J1UQ02_OWEFU</name>
<feature type="non-terminal residue" evidence="10">
    <location>
        <position position="257"/>
    </location>
</feature>
<dbReference type="InterPro" id="IPR018011">
    <property type="entry name" value="Carb_sulfotrans_8-10"/>
</dbReference>
<evidence type="ECO:0000256" key="2">
    <source>
        <dbReference type="ARBA" id="ARBA00006339"/>
    </source>
</evidence>
<evidence type="ECO:0000256" key="8">
    <source>
        <dbReference type="ARBA" id="ARBA00023180"/>
    </source>
</evidence>
<keyword evidence="3 9" id="KW-0808">Transferase</keyword>
<dbReference type="EMBL" id="CAIIXF020000009">
    <property type="protein sequence ID" value="CAH1793616.1"/>
    <property type="molecule type" value="Genomic_DNA"/>
</dbReference>
<comment type="caution">
    <text evidence="10">The sequence shown here is derived from an EMBL/GenBank/DDBJ whole genome shotgun (WGS) entry which is preliminary data.</text>
</comment>
<organism evidence="10 11">
    <name type="scientific">Owenia fusiformis</name>
    <name type="common">Polychaete worm</name>
    <dbReference type="NCBI Taxonomy" id="6347"/>
    <lineage>
        <taxon>Eukaryota</taxon>
        <taxon>Metazoa</taxon>
        <taxon>Spiralia</taxon>
        <taxon>Lophotrochozoa</taxon>
        <taxon>Annelida</taxon>
        <taxon>Polychaeta</taxon>
        <taxon>Sedentaria</taxon>
        <taxon>Canalipalpata</taxon>
        <taxon>Sabellida</taxon>
        <taxon>Oweniida</taxon>
        <taxon>Oweniidae</taxon>
        <taxon>Owenia</taxon>
    </lineage>
</organism>
<dbReference type="InterPro" id="IPR005331">
    <property type="entry name" value="Sulfotransferase"/>
</dbReference>
<dbReference type="AlphaFoldDB" id="A0A8J1UQ02"/>
<evidence type="ECO:0000256" key="4">
    <source>
        <dbReference type="ARBA" id="ARBA00022692"/>
    </source>
</evidence>
<evidence type="ECO:0000256" key="6">
    <source>
        <dbReference type="ARBA" id="ARBA00023034"/>
    </source>
</evidence>
<dbReference type="PANTHER" id="PTHR12137:SF54">
    <property type="entry name" value="CARBOHYDRATE SULFOTRANSFERASE"/>
    <property type="match status" value="1"/>
</dbReference>
<keyword evidence="8 9" id="KW-0325">Glycoprotein</keyword>
<dbReference type="Proteomes" id="UP000749559">
    <property type="component" value="Unassembled WGS sequence"/>
</dbReference>
<keyword evidence="6 9" id="KW-0333">Golgi apparatus</keyword>
<keyword evidence="9" id="KW-0119">Carbohydrate metabolism</keyword>
<protein>
    <recommendedName>
        <fullName evidence="9">Carbohydrate sulfotransferase</fullName>
        <ecNumber evidence="9">2.8.2.-</ecNumber>
    </recommendedName>
</protein>
<keyword evidence="9" id="KW-0735">Signal-anchor</keyword>
<keyword evidence="5" id="KW-1133">Transmembrane helix</keyword>
<evidence type="ECO:0000256" key="1">
    <source>
        <dbReference type="ARBA" id="ARBA00004323"/>
    </source>
</evidence>
<accession>A0A8J1UQ02</accession>
<dbReference type="PANTHER" id="PTHR12137">
    <property type="entry name" value="CARBOHYDRATE SULFOTRANSFERASE"/>
    <property type="match status" value="1"/>
</dbReference>
<keyword evidence="11" id="KW-1185">Reference proteome</keyword>
<dbReference type="Pfam" id="PF03567">
    <property type="entry name" value="Sulfotransfer_2"/>
    <property type="match status" value="1"/>
</dbReference>
<comment type="similarity">
    <text evidence="2 9">Belongs to the sulfotransferase 2 family.</text>
</comment>
<keyword evidence="4" id="KW-0812">Transmembrane</keyword>
<evidence type="ECO:0000256" key="3">
    <source>
        <dbReference type="ARBA" id="ARBA00022679"/>
    </source>
</evidence>
<dbReference type="GO" id="GO:0008146">
    <property type="term" value="F:sulfotransferase activity"/>
    <property type="evidence" value="ECO:0007669"/>
    <property type="project" value="InterPro"/>
</dbReference>
<comment type="subcellular location">
    <subcellularLocation>
        <location evidence="1 9">Golgi apparatus membrane</location>
        <topology evidence="1 9">Single-pass type II membrane protein</topology>
    </subcellularLocation>
</comment>
<evidence type="ECO:0000256" key="7">
    <source>
        <dbReference type="ARBA" id="ARBA00023136"/>
    </source>
</evidence>
<gene>
    <name evidence="10" type="ORF">OFUS_LOCUS18444</name>
</gene>
<keyword evidence="7" id="KW-0472">Membrane</keyword>
<dbReference type="OrthoDB" id="6117100at2759"/>
<evidence type="ECO:0000256" key="9">
    <source>
        <dbReference type="RuleBase" id="RU364020"/>
    </source>
</evidence>
<sequence length="257" mass="30833">ISEQLELTIEQPRCRMNSKCPLHMHNTAKKIDLFRSDIYNKEDHVNHFQNDDRYRQQQKQQDRVGHLRQKCKELGLNKPLNISKLWKDFFFVNHKYKFVYCAMPKVGCTFMKRLLFVLDGKTQSKNPYSIPAKWAHSLPLDTFQTRNTTEQNIENYLKYYKKIMFVRDPIKRLKSGYTDKIASVRVNMWNQEGKPIMKTIRKDPTEIDLKCGHNASFQEFLDYRIKQEESSQKPNIHFDMMYRTCHPCMIDYDFIGK</sequence>